<comment type="similarity">
    <text evidence="1">Belongs to the eukaryotic initiation factor 4E family.</text>
</comment>
<dbReference type="OrthoDB" id="590761at2759"/>
<keyword evidence="1" id="KW-0694">RNA-binding</keyword>
<dbReference type="InterPro" id="IPR023398">
    <property type="entry name" value="TIF_eIF4e-like"/>
</dbReference>
<keyword evidence="1" id="KW-0648">Protein biosynthesis</keyword>
<feature type="non-terminal residue" evidence="2">
    <location>
        <position position="244"/>
    </location>
</feature>
<reference evidence="2 3" key="1">
    <citation type="submission" date="2020-03" db="EMBL/GenBank/DDBJ databases">
        <title>Dissostichus mawsoni Genome sequencing and assembly.</title>
        <authorList>
            <person name="Park H."/>
        </authorList>
    </citation>
    <scope>NUCLEOTIDE SEQUENCE [LARGE SCALE GENOMIC DNA]</scope>
    <source>
        <strain evidence="2">DM0001</strain>
        <tissue evidence="2">Muscle</tissue>
    </source>
</reference>
<dbReference type="GO" id="GO:0003743">
    <property type="term" value="F:translation initiation factor activity"/>
    <property type="evidence" value="ECO:0007669"/>
    <property type="project" value="UniProtKB-KW"/>
</dbReference>
<dbReference type="GO" id="GO:0000340">
    <property type="term" value="F:RNA 7-methylguanosine cap binding"/>
    <property type="evidence" value="ECO:0007669"/>
    <property type="project" value="TreeGrafter"/>
</dbReference>
<keyword evidence="3" id="KW-1185">Reference proteome</keyword>
<name>A0A7J5XKJ4_DISMA</name>
<dbReference type="EMBL" id="JAAKFY010000023">
    <property type="protein sequence ID" value="KAF3837615.1"/>
    <property type="molecule type" value="Genomic_DNA"/>
</dbReference>
<evidence type="ECO:0000313" key="2">
    <source>
        <dbReference type="EMBL" id="KAF3837615.1"/>
    </source>
</evidence>
<keyword evidence="1" id="KW-0396">Initiation factor</keyword>
<dbReference type="InterPro" id="IPR001040">
    <property type="entry name" value="TIF_eIF_4E"/>
</dbReference>
<accession>A0A7J5XKJ4</accession>
<gene>
    <name evidence="2" type="ORF">F7725_005079</name>
</gene>
<dbReference type="Gene3D" id="3.30.760.10">
    <property type="entry name" value="RNA Cap, Translation Initiation Factor Eif4e"/>
    <property type="match status" value="1"/>
</dbReference>
<sequence>MTPPMLHDIIDGAVTMVQHRKSVTLLTTESMTGFSMLACDANRDTSCFRPIDEEDQEMTDCHHDNGDGTNLNNNNNRRKVRQSVSNLSVSNLSVSNLSPLLSSQMASPQQVNTPLISNTNLSPLLSSQMMVCPAAGEHPLQFNYSFWFSRRTPSRPSSSTSYEQNIRHIGSVSSVEQFWRFYSHLVRPGDLSGHSDFHLFKEGIKPMWEVALLYILQLHKEGIKPMWEVALLYILQLHKEGQTH</sequence>
<dbReference type="PANTHER" id="PTHR11960:SF76">
    <property type="entry name" value="EUKARYOTIC TRANSLATION INITIATION FACTOR 4E CLASS II 2B"/>
    <property type="match status" value="1"/>
</dbReference>
<dbReference type="SUPFAM" id="SSF55418">
    <property type="entry name" value="eIF4e-like"/>
    <property type="match status" value="1"/>
</dbReference>
<dbReference type="GO" id="GO:0016281">
    <property type="term" value="C:eukaryotic translation initiation factor 4F complex"/>
    <property type="evidence" value="ECO:0007669"/>
    <property type="project" value="TreeGrafter"/>
</dbReference>
<comment type="caution">
    <text evidence="2">The sequence shown here is derived from an EMBL/GenBank/DDBJ whole genome shotgun (WGS) entry which is preliminary data.</text>
</comment>
<evidence type="ECO:0000256" key="1">
    <source>
        <dbReference type="RuleBase" id="RU004374"/>
    </source>
</evidence>
<dbReference type="AlphaFoldDB" id="A0A7J5XKJ4"/>
<dbReference type="PANTHER" id="PTHR11960">
    <property type="entry name" value="EUKARYOTIC TRANSLATION INITIATION FACTOR 4E RELATED"/>
    <property type="match status" value="1"/>
</dbReference>
<proteinExistence type="inferred from homology"/>
<evidence type="ECO:0000313" key="3">
    <source>
        <dbReference type="Proteomes" id="UP000518266"/>
    </source>
</evidence>
<dbReference type="Proteomes" id="UP000518266">
    <property type="component" value="Unassembled WGS sequence"/>
</dbReference>
<organism evidence="2 3">
    <name type="scientific">Dissostichus mawsoni</name>
    <name type="common">Antarctic cod</name>
    <dbReference type="NCBI Taxonomy" id="36200"/>
    <lineage>
        <taxon>Eukaryota</taxon>
        <taxon>Metazoa</taxon>
        <taxon>Chordata</taxon>
        <taxon>Craniata</taxon>
        <taxon>Vertebrata</taxon>
        <taxon>Euteleostomi</taxon>
        <taxon>Actinopterygii</taxon>
        <taxon>Neopterygii</taxon>
        <taxon>Teleostei</taxon>
        <taxon>Neoteleostei</taxon>
        <taxon>Acanthomorphata</taxon>
        <taxon>Eupercaria</taxon>
        <taxon>Perciformes</taxon>
        <taxon>Notothenioidei</taxon>
        <taxon>Nototheniidae</taxon>
        <taxon>Dissostichus</taxon>
    </lineage>
</organism>
<dbReference type="Pfam" id="PF01652">
    <property type="entry name" value="IF4E"/>
    <property type="match status" value="1"/>
</dbReference>
<protein>
    <submittedName>
        <fullName evidence="2">Uncharacterized protein</fullName>
    </submittedName>
</protein>